<dbReference type="PRINTS" id="PR01840">
    <property type="entry name" value="TATCFAMILY"/>
</dbReference>
<comment type="caution">
    <text evidence="6">The sequence shown here is derived from an EMBL/GenBank/DDBJ whole genome shotgun (WGS) entry which is preliminary data.</text>
</comment>
<dbReference type="HAMAP" id="MF_00902">
    <property type="entry name" value="TatC"/>
    <property type="match status" value="1"/>
</dbReference>
<comment type="function">
    <text evidence="5">Part of the twin-arginine translocation (Tat) system that transports large folded proteins containing a characteristic twin-arginine motif in their signal peptide across membranes.</text>
</comment>
<feature type="transmembrane region" description="Helical" evidence="5">
    <location>
        <begin position="51"/>
        <end position="68"/>
    </location>
</feature>
<keyword evidence="5" id="KW-0813">Transport</keyword>
<feature type="transmembrane region" description="Helical" evidence="5">
    <location>
        <begin position="224"/>
        <end position="242"/>
    </location>
</feature>
<dbReference type="EMBL" id="CAKMAB010000003">
    <property type="protein sequence ID" value="CAH1054479.1"/>
    <property type="molecule type" value="Genomic_DNA"/>
</dbReference>
<protein>
    <recommendedName>
        <fullName evidence="5">Sec-independent protein translocase protein TatC</fullName>
    </recommendedName>
</protein>
<feature type="transmembrane region" description="Helical" evidence="5">
    <location>
        <begin position="99"/>
        <end position="120"/>
    </location>
</feature>
<dbReference type="PANTHER" id="PTHR30371">
    <property type="entry name" value="SEC-INDEPENDENT PROTEIN TRANSLOCASE PROTEIN TATC"/>
    <property type="match status" value="1"/>
</dbReference>
<keyword evidence="5" id="KW-1003">Cell membrane</keyword>
<comment type="similarity">
    <text evidence="5">Belongs to the TatC family.</text>
</comment>
<keyword evidence="5" id="KW-0811">Translocation</keyword>
<keyword evidence="5" id="KW-0653">Protein transport</keyword>
<proteinExistence type="inferred from homology"/>
<sequence>MICLLLSAETGTAIHKVGVAFLFLSWDGVRMSLESEEMSVVDHLTELRKRIIYVLIVFIVGLVGGLFCAKPIYDYLISTDLAQGFVLHAFSFWDGIGMYMKIAMAVSLVISVPFIAYQLWAFISPGLRPEERSATLRYVPYVFVLFLIGLSFAYYVVFPMALSFTISITRSMGLEETYGIAQYFNFMFSLVLPLALLFELPLLVMFLTKLRVLNPIRLRKMRRYAYFTLVFIAVVITPPDFISDFLVTIPLLVLYEFSVFLSAFVYRKQLAADAAREAQYTKSEE</sequence>
<feature type="transmembrane region" description="Helical" evidence="5">
    <location>
        <begin position="141"/>
        <end position="166"/>
    </location>
</feature>
<dbReference type="InterPro" id="IPR019820">
    <property type="entry name" value="Sec-indep_translocase_CS"/>
</dbReference>
<name>A0ABN8FCZ4_9BACL</name>
<comment type="subcellular location">
    <subcellularLocation>
        <location evidence="5">Cell membrane</location>
        <topology evidence="5">Multi-pass membrane protein</topology>
    </subcellularLocation>
    <subcellularLocation>
        <location evidence="1">Membrane</location>
        <topology evidence="1">Multi-pass membrane protein</topology>
    </subcellularLocation>
</comment>
<reference evidence="6" key="1">
    <citation type="submission" date="2021-12" db="EMBL/GenBank/DDBJ databases">
        <authorList>
            <person name="Criscuolo A."/>
        </authorList>
    </citation>
    <scope>NUCLEOTIDE SEQUENCE</scope>
    <source>
        <strain evidence="6">CIP111894</strain>
    </source>
</reference>
<evidence type="ECO:0000313" key="6">
    <source>
        <dbReference type="EMBL" id="CAH1054479.1"/>
    </source>
</evidence>
<feature type="transmembrane region" description="Helical" evidence="5">
    <location>
        <begin position="248"/>
        <end position="266"/>
    </location>
</feature>
<keyword evidence="7" id="KW-1185">Reference proteome</keyword>
<dbReference type="PANTHER" id="PTHR30371:SF4">
    <property type="entry name" value="SEC-INDEPENDENT PROTEIN TRANSLOCASE PROTEIN TATCD"/>
    <property type="match status" value="1"/>
</dbReference>
<gene>
    <name evidence="6" type="primary">tatC2</name>
    <name evidence="5" type="synonym">tatC</name>
    <name evidence="6" type="ORF">PAECIP111894_00624</name>
</gene>
<dbReference type="PROSITE" id="PS01218">
    <property type="entry name" value="TATC"/>
    <property type="match status" value="1"/>
</dbReference>
<evidence type="ECO:0000256" key="3">
    <source>
        <dbReference type="ARBA" id="ARBA00022989"/>
    </source>
</evidence>
<evidence type="ECO:0000256" key="1">
    <source>
        <dbReference type="ARBA" id="ARBA00004141"/>
    </source>
</evidence>
<keyword evidence="4 5" id="KW-0472">Membrane</keyword>
<evidence type="ECO:0000256" key="4">
    <source>
        <dbReference type="ARBA" id="ARBA00023136"/>
    </source>
</evidence>
<dbReference type="NCBIfam" id="TIGR00945">
    <property type="entry name" value="tatC"/>
    <property type="match status" value="1"/>
</dbReference>
<organism evidence="6 7">
    <name type="scientific">Paenibacillus pseudetheri</name>
    <dbReference type="NCBI Taxonomy" id="2897682"/>
    <lineage>
        <taxon>Bacteria</taxon>
        <taxon>Bacillati</taxon>
        <taxon>Bacillota</taxon>
        <taxon>Bacilli</taxon>
        <taxon>Bacillales</taxon>
        <taxon>Paenibacillaceae</taxon>
        <taxon>Paenibacillus</taxon>
    </lineage>
</organism>
<keyword evidence="3 5" id="KW-1133">Transmembrane helix</keyword>
<accession>A0ABN8FCZ4</accession>
<keyword evidence="2 5" id="KW-0812">Transmembrane</keyword>
<feature type="transmembrane region" description="Helical" evidence="5">
    <location>
        <begin position="186"/>
        <end position="212"/>
    </location>
</feature>
<evidence type="ECO:0000256" key="2">
    <source>
        <dbReference type="ARBA" id="ARBA00022692"/>
    </source>
</evidence>
<dbReference type="InterPro" id="IPR002033">
    <property type="entry name" value="TatC"/>
</dbReference>
<dbReference type="Pfam" id="PF00902">
    <property type="entry name" value="TatC"/>
    <property type="match status" value="1"/>
</dbReference>
<evidence type="ECO:0000313" key="7">
    <source>
        <dbReference type="Proteomes" id="UP000838749"/>
    </source>
</evidence>
<comment type="subunit">
    <text evidence="5">Forms a complex with TatA.</text>
</comment>
<dbReference type="Proteomes" id="UP000838749">
    <property type="component" value="Unassembled WGS sequence"/>
</dbReference>
<evidence type="ECO:0000256" key="5">
    <source>
        <dbReference type="HAMAP-Rule" id="MF_00902"/>
    </source>
</evidence>